<dbReference type="Proteomes" id="UP000237274">
    <property type="component" value="Unassembled WGS sequence"/>
</dbReference>
<organism evidence="1 2">
    <name type="scientific">Pectobacterium odoriferum</name>
    <dbReference type="NCBI Taxonomy" id="78398"/>
    <lineage>
        <taxon>Bacteria</taxon>
        <taxon>Pseudomonadati</taxon>
        <taxon>Pseudomonadota</taxon>
        <taxon>Gammaproteobacteria</taxon>
        <taxon>Enterobacterales</taxon>
        <taxon>Pectobacteriaceae</taxon>
        <taxon>Pectobacterium</taxon>
    </lineage>
</organism>
<protein>
    <submittedName>
        <fullName evidence="1">Uncharacterized protein</fullName>
    </submittedName>
</protein>
<evidence type="ECO:0000313" key="2">
    <source>
        <dbReference type="Proteomes" id="UP000237274"/>
    </source>
</evidence>
<dbReference type="AlphaFoldDB" id="A0ABD6VP53"/>
<dbReference type="EMBL" id="MTAO01000012">
    <property type="protein sequence ID" value="POE25364.1"/>
    <property type="molecule type" value="Genomic_DNA"/>
</dbReference>
<dbReference type="RefSeq" id="WP_103162697.1">
    <property type="nucleotide sequence ID" value="NZ_MTAH01000012.1"/>
</dbReference>
<evidence type="ECO:0000313" key="1">
    <source>
        <dbReference type="EMBL" id="POE25364.1"/>
    </source>
</evidence>
<reference evidence="1 2" key="1">
    <citation type="submission" date="2017-01" db="EMBL/GenBank/DDBJ databases">
        <title>Comparative Genomics of 38 Pectobacterium strains comprising three species revealed the characteristics of Pectobacterium carotovorum.</title>
        <authorList>
            <person name="Xie H."/>
            <person name="Ma Y."/>
            <person name="Li X."/>
        </authorList>
    </citation>
    <scope>NUCLEOTIDE SEQUENCE [LARGE SCALE GENOMIC DNA]</scope>
    <source>
        <strain evidence="1 2">Q142</strain>
    </source>
</reference>
<proteinExistence type="predicted"/>
<comment type="caution">
    <text evidence="1">The sequence shown here is derived from an EMBL/GenBank/DDBJ whole genome shotgun (WGS) entry which is preliminary data.</text>
</comment>
<sequence length="203" mass="22189">MNLDNLKVVNVFRSGTHKDGYGSTITISDADMGNTAAAYNALSKTHGKAPLFLGHPRSDATSYGDIVGLAVAGNNMLALLDPKPELVSWVKRGDINAVSMSYDPPDSQHNPYPGVYYPRHLGFLGPMNGMKPAIKNLEPLAFMESPEMPVTFSNGSECVYFSEYDAIVDKKQAGIDRLAREFSVAGNVSYEQGLRISLEFWSY</sequence>
<gene>
    <name evidence="1" type="ORF">BV926_16380</name>
</gene>
<name>A0ABD6VP53_9GAMM</name>
<accession>A0ABD6VP53</accession>